<feature type="transmembrane region" description="Helical" evidence="1">
    <location>
        <begin position="293"/>
        <end position="318"/>
    </location>
</feature>
<gene>
    <name evidence="2" type="ORF">WDZ17_02715</name>
</gene>
<dbReference type="RefSeq" id="WP_339573595.1">
    <property type="nucleotide sequence ID" value="NZ_JBBIAA010000002.1"/>
</dbReference>
<evidence type="ECO:0008006" key="4">
    <source>
        <dbReference type="Google" id="ProtNLM"/>
    </source>
</evidence>
<organism evidence="2 3">
    <name type="scientific">Pseudokineococcus basanitobsidens</name>
    <dbReference type="NCBI Taxonomy" id="1926649"/>
    <lineage>
        <taxon>Bacteria</taxon>
        <taxon>Bacillati</taxon>
        <taxon>Actinomycetota</taxon>
        <taxon>Actinomycetes</taxon>
        <taxon>Kineosporiales</taxon>
        <taxon>Kineosporiaceae</taxon>
        <taxon>Pseudokineococcus</taxon>
    </lineage>
</organism>
<keyword evidence="3" id="KW-1185">Reference proteome</keyword>
<feature type="transmembrane region" description="Helical" evidence="1">
    <location>
        <begin position="780"/>
        <end position="799"/>
    </location>
</feature>
<comment type="caution">
    <text evidence="2">The sequence shown here is derived from an EMBL/GenBank/DDBJ whole genome shotgun (WGS) entry which is preliminary data.</text>
</comment>
<accession>A0ABU8RGK0</accession>
<feature type="transmembrane region" description="Helical" evidence="1">
    <location>
        <begin position="253"/>
        <end position="273"/>
    </location>
</feature>
<protein>
    <recommendedName>
        <fullName evidence="4">FtsX-like permease family protein</fullName>
    </recommendedName>
</protein>
<feature type="transmembrane region" description="Helical" evidence="1">
    <location>
        <begin position="448"/>
        <end position="469"/>
    </location>
</feature>
<reference evidence="2 3" key="1">
    <citation type="journal article" date="2017" name="Int. J. Syst. Evol. Microbiol.">
        <title>Pseudokineococcus basanitobsidens sp. nov., isolated from volcanic rock.</title>
        <authorList>
            <person name="Lee D.W."/>
            <person name="Park M.Y."/>
            <person name="Kim J.J."/>
            <person name="Kim B.S."/>
        </authorList>
    </citation>
    <scope>NUCLEOTIDE SEQUENCE [LARGE SCALE GENOMIC DNA]</scope>
    <source>
        <strain evidence="2 3">DSM 103726</strain>
    </source>
</reference>
<dbReference type="EMBL" id="JBBIAA010000002">
    <property type="protein sequence ID" value="MEJ5944204.1"/>
    <property type="molecule type" value="Genomic_DNA"/>
</dbReference>
<evidence type="ECO:0000256" key="1">
    <source>
        <dbReference type="SAM" id="Phobius"/>
    </source>
</evidence>
<proteinExistence type="predicted"/>
<feature type="transmembrane region" description="Helical" evidence="1">
    <location>
        <begin position="404"/>
        <end position="428"/>
    </location>
</feature>
<dbReference type="Proteomes" id="UP001387100">
    <property type="component" value="Unassembled WGS sequence"/>
</dbReference>
<keyword evidence="1" id="KW-1133">Transmembrane helix</keyword>
<sequence length="803" mass="81543">MRGSLRRRLVRRLLVGDRRLVAWVLLAVLVPVAAVTVLDGLRSSTASAVQQTQLSLNSGYPYALEAATDQARQALQDAGLPRLDVAGVTYASAQGRLDAVFFDASTQRVADAYGVRTNDPTASGADPGVAGAGGDGLAVSAALATALDLGVGDAVVVTAAGVDPVPTTVEGVYTVPAAPQTLSAVGAQVLPPGTGTPRWLADDAYVNGPDGLMRVDQQTFDGMRLGGMQGAAENAQATLDADQLVPLQAAVPVAIPIVLTIWTALAAGAVTRWRHAILGLQGLGLTLGDRRRVLRGALGVPVLAGVAGGALAGNLVIFTGYRFLGRVVDHAWVAGAASAVRLSIFYAVVVVGALLATRLVVRQLTEPARLPDTRARRWRTWAPYPVAACGLLVLATTDTGSPQLFGQVAVGTGLLVLALPPMVVPVLWRRAHRRPATRAVMTHYGRTVIALGAAAAVTAASAGFVAAIFHATLVSDQASYHPSQPVGSVVVDDLAPSTVQVATAQWRALGGTGTPRMVASPADGGAQLWVVTPSDGACLQAQVGQRFDAGSPGTTQCSSGPDQALVYPQDVAPTLGESSAASAGAEVLAAPYLITGGKVSLVELTADRVVASVRTVTAAPDGDLGNNLPGAVLSPDSPSAPLAATTGRQVLLLPGVTRMIEQAQAQIGPTLTALAPAAQVSTETGFDDGGAGLVIILTALIGCLVVITLVLLAGLVTASTAEDTRRALAAELGAPRRARTLLAAGTTAALPVAMTAAVVVVAAGTLVWAPSNGADLGYAWALPAVLGALTWLGTVRAFATNPR</sequence>
<keyword evidence="1" id="KW-0472">Membrane</keyword>
<feature type="transmembrane region" description="Helical" evidence="1">
    <location>
        <begin position="741"/>
        <end position="768"/>
    </location>
</feature>
<name>A0ABU8RGK0_9ACTN</name>
<evidence type="ECO:0000313" key="3">
    <source>
        <dbReference type="Proteomes" id="UP001387100"/>
    </source>
</evidence>
<feature type="transmembrane region" description="Helical" evidence="1">
    <location>
        <begin position="381"/>
        <end position="398"/>
    </location>
</feature>
<feature type="transmembrane region" description="Helical" evidence="1">
    <location>
        <begin position="338"/>
        <end position="361"/>
    </location>
</feature>
<keyword evidence="1" id="KW-0812">Transmembrane</keyword>
<feature type="transmembrane region" description="Helical" evidence="1">
    <location>
        <begin position="691"/>
        <end position="720"/>
    </location>
</feature>
<evidence type="ECO:0000313" key="2">
    <source>
        <dbReference type="EMBL" id="MEJ5944204.1"/>
    </source>
</evidence>